<comment type="cofactor">
    <cofactor evidence="1">
        <name>FAD</name>
        <dbReference type="ChEBI" id="CHEBI:57692"/>
    </cofactor>
</comment>
<keyword evidence="3" id="KW-0285">Flavoprotein</keyword>
<dbReference type="Proteomes" id="UP000218377">
    <property type="component" value="Unassembled WGS sequence"/>
</dbReference>
<dbReference type="GO" id="GO:0005737">
    <property type="term" value="C:cytoplasm"/>
    <property type="evidence" value="ECO:0007669"/>
    <property type="project" value="TreeGrafter"/>
</dbReference>
<dbReference type="EMBL" id="NRGX01000001">
    <property type="protein sequence ID" value="PCC19270.1"/>
    <property type="molecule type" value="Genomic_DNA"/>
</dbReference>
<evidence type="ECO:0000256" key="2">
    <source>
        <dbReference type="ARBA" id="ARBA00009410"/>
    </source>
</evidence>
<comment type="similarity">
    <text evidence="2">Belongs to the DadA oxidoreductase family.</text>
</comment>
<accession>A0A2A3X6C7</accession>
<evidence type="ECO:0000256" key="3">
    <source>
        <dbReference type="ARBA" id="ARBA00022630"/>
    </source>
</evidence>
<dbReference type="PANTHER" id="PTHR13847">
    <property type="entry name" value="SARCOSINE DEHYDROGENASE-RELATED"/>
    <property type="match status" value="1"/>
</dbReference>
<reference evidence="6 7" key="1">
    <citation type="journal article" date="2017" name="Elife">
        <title>Extensive horizontal gene transfer in cheese-associated bacteria.</title>
        <authorList>
            <person name="Bonham K.S."/>
            <person name="Wolfe B.E."/>
            <person name="Dutton R.J."/>
        </authorList>
    </citation>
    <scope>NUCLEOTIDE SEQUENCE [LARGE SCALE GENOMIC DNA]</scope>
    <source>
        <strain evidence="6 7">JB5</strain>
    </source>
</reference>
<evidence type="ECO:0000259" key="5">
    <source>
        <dbReference type="Pfam" id="PF01266"/>
    </source>
</evidence>
<feature type="domain" description="FAD dependent oxidoreductase" evidence="5">
    <location>
        <begin position="55"/>
        <end position="410"/>
    </location>
</feature>
<dbReference type="Pfam" id="PF01266">
    <property type="entry name" value="DAO"/>
    <property type="match status" value="1"/>
</dbReference>
<dbReference type="InterPro" id="IPR036188">
    <property type="entry name" value="FAD/NAD-bd_sf"/>
</dbReference>
<evidence type="ECO:0000256" key="1">
    <source>
        <dbReference type="ARBA" id="ARBA00001974"/>
    </source>
</evidence>
<gene>
    <name evidence="6" type="ORF">CIK79_13855</name>
</gene>
<comment type="caution">
    <text evidence="6">The sequence shown here is derived from an EMBL/GenBank/DDBJ whole genome shotgun (WGS) entry which is preliminary data.</text>
</comment>
<evidence type="ECO:0000313" key="7">
    <source>
        <dbReference type="Proteomes" id="UP000218377"/>
    </source>
</evidence>
<dbReference type="SUPFAM" id="SSF54373">
    <property type="entry name" value="FAD-linked reductases, C-terminal domain"/>
    <property type="match status" value="1"/>
</dbReference>
<sequence length="426" mass="44086">MARAGGIGSSGRYWHGREGVGSRCSTATVQGAHWSESKVRTRQRRRTAVIDTSARVAVIGGGIAGACVAFGLASRDVNVTIFDEAMAGQATAASAGIIAPWVSTSTGAYYETYAAGGSYYPEFLDRLSALGIPELGYRRSGALVVNEDPTALAEAARLIRERAAGAGAVAGEVHDMDSANLREIFPPIAPDMTGLFISGGGRVDGRTLRDAILTGARTYGARLVHDSARTITSEHGRSTNPSGTWKVGTTSAVEDFDAVVIAGGARSSEILEHLGHTVAITPQRGQLIHLSLRGANTSPWPTVHPLDHHYITPFDGGRVVIGATREEGVGFDVRTTAAGQKQVLDDALRIAPGLAEATILETRVGVRPMSTRPGGLPYAGAVPGAPGLWLASGFGAGGLTMGPLIGEGLATAIIGQEAPQIAHLGL</sequence>
<dbReference type="PANTHER" id="PTHR13847:SF286">
    <property type="entry name" value="D-AMINO ACID DEHYDROGENASE"/>
    <property type="match status" value="1"/>
</dbReference>
<dbReference type="InterPro" id="IPR006076">
    <property type="entry name" value="FAD-dep_OxRdtase"/>
</dbReference>
<evidence type="ECO:0000313" key="6">
    <source>
        <dbReference type="EMBL" id="PCC19270.1"/>
    </source>
</evidence>
<dbReference type="AlphaFoldDB" id="A0A2A3X6C7"/>
<dbReference type="SUPFAM" id="SSF51905">
    <property type="entry name" value="FAD/NAD(P)-binding domain"/>
    <property type="match status" value="1"/>
</dbReference>
<keyword evidence="4" id="KW-0560">Oxidoreductase</keyword>
<evidence type="ECO:0000256" key="4">
    <source>
        <dbReference type="ARBA" id="ARBA00023002"/>
    </source>
</evidence>
<dbReference type="GO" id="GO:0016491">
    <property type="term" value="F:oxidoreductase activity"/>
    <property type="evidence" value="ECO:0007669"/>
    <property type="project" value="UniProtKB-KW"/>
</dbReference>
<dbReference type="Gene3D" id="3.30.9.10">
    <property type="entry name" value="D-Amino Acid Oxidase, subunit A, domain 2"/>
    <property type="match status" value="1"/>
</dbReference>
<proteinExistence type="inferred from homology"/>
<dbReference type="Gene3D" id="3.50.50.60">
    <property type="entry name" value="FAD/NAD(P)-binding domain"/>
    <property type="match status" value="1"/>
</dbReference>
<organism evidence="6 7">
    <name type="scientific">Brevibacterium aurantiacum</name>
    <dbReference type="NCBI Taxonomy" id="273384"/>
    <lineage>
        <taxon>Bacteria</taxon>
        <taxon>Bacillati</taxon>
        <taxon>Actinomycetota</taxon>
        <taxon>Actinomycetes</taxon>
        <taxon>Micrococcales</taxon>
        <taxon>Brevibacteriaceae</taxon>
        <taxon>Brevibacterium</taxon>
    </lineage>
</organism>
<name>A0A2A3X6C7_BREAU</name>
<protein>
    <recommendedName>
        <fullName evidence="5">FAD dependent oxidoreductase domain-containing protein</fullName>
    </recommendedName>
</protein>